<comment type="similarity">
    <text evidence="1 7">Belongs to the esterase D family.</text>
</comment>
<organism evidence="8 9">
    <name type="scientific">Rhodotorula diobovata</name>
    <dbReference type="NCBI Taxonomy" id="5288"/>
    <lineage>
        <taxon>Eukaryota</taxon>
        <taxon>Fungi</taxon>
        <taxon>Dikarya</taxon>
        <taxon>Basidiomycota</taxon>
        <taxon>Pucciniomycotina</taxon>
        <taxon>Microbotryomycetes</taxon>
        <taxon>Sporidiobolales</taxon>
        <taxon>Sporidiobolaceae</taxon>
        <taxon>Rhodotorula</taxon>
    </lineage>
</organism>
<evidence type="ECO:0000256" key="6">
    <source>
        <dbReference type="PIRSR" id="PIRSR614186-1"/>
    </source>
</evidence>
<dbReference type="InterPro" id="IPR014186">
    <property type="entry name" value="S-formylglutathione_hydrol"/>
</dbReference>
<dbReference type="PANTHER" id="PTHR10061:SF0">
    <property type="entry name" value="S-FORMYLGLUTATHIONE HYDROLASE"/>
    <property type="match status" value="1"/>
</dbReference>
<dbReference type="EC" id="3.1.2.12" evidence="2 7"/>
<feature type="active site" description="Charge relay system" evidence="6">
    <location>
        <position position="281"/>
    </location>
</feature>
<evidence type="ECO:0000256" key="5">
    <source>
        <dbReference type="ARBA" id="ARBA00022801"/>
    </source>
</evidence>
<sequence>MPSATPEKLSTNASFGGEISKFAAPAHSLGGLKTQFNVFLPKEALDGNKVPVLYYLAGLTCNEDTAPWKGGFLRDAAAEGIALVFPDTSPRGAGIEGEDKDWDFGTGAGFYLNATRDAWSKHYNMYDFITSELPALLTALSLPLDLSRSSIFGHSMGGHGALTLYLKALLSPSSSSSSSAKYLSCSAFAPIANPTKCPWGEKAFGGYLAGGADEGKEYDATELIAQLKGKDKDVKILVDVGTGDQFYQQKQLLPENLIAARDAAGLSPSAVSVTLHERYDHSYYFISTFAPAHIKFHAQALKAAK</sequence>
<keyword evidence="4 7" id="KW-0719">Serine esterase</keyword>
<feature type="active site" description="Charge relay system" evidence="6">
    <location>
        <position position="155"/>
    </location>
</feature>
<accession>A0A5C5G147</accession>
<dbReference type="OrthoDB" id="420518at2759"/>
<evidence type="ECO:0000256" key="7">
    <source>
        <dbReference type="RuleBase" id="RU363068"/>
    </source>
</evidence>
<dbReference type="SUPFAM" id="SSF53474">
    <property type="entry name" value="alpha/beta-Hydrolases"/>
    <property type="match status" value="1"/>
</dbReference>
<comment type="subcellular location">
    <subcellularLocation>
        <location evidence="7">Cytoplasm</location>
    </subcellularLocation>
</comment>
<gene>
    <name evidence="8" type="ORF">DMC30DRAFT_410942</name>
</gene>
<dbReference type="AlphaFoldDB" id="A0A5C5G147"/>
<dbReference type="Pfam" id="PF00756">
    <property type="entry name" value="Esterase"/>
    <property type="match status" value="1"/>
</dbReference>
<evidence type="ECO:0000313" key="9">
    <source>
        <dbReference type="Proteomes" id="UP000311382"/>
    </source>
</evidence>
<name>A0A5C5G147_9BASI</name>
<comment type="caution">
    <text evidence="8">The sequence shown here is derived from an EMBL/GenBank/DDBJ whole genome shotgun (WGS) entry which is preliminary data.</text>
</comment>
<dbReference type="GO" id="GO:0005829">
    <property type="term" value="C:cytosol"/>
    <property type="evidence" value="ECO:0007669"/>
    <property type="project" value="TreeGrafter"/>
</dbReference>
<evidence type="ECO:0000256" key="1">
    <source>
        <dbReference type="ARBA" id="ARBA00005622"/>
    </source>
</evidence>
<dbReference type="InterPro" id="IPR000801">
    <property type="entry name" value="Esterase-like"/>
</dbReference>
<evidence type="ECO:0000256" key="4">
    <source>
        <dbReference type="ARBA" id="ARBA00022487"/>
    </source>
</evidence>
<dbReference type="STRING" id="5288.A0A5C5G147"/>
<dbReference type="PANTHER" id="PTHR10061">
    <property type="entry name" value="S-FORMYLGLUTATHIONE HYDROLASE"/>
    <property type="match status" value="1"/>
</dbReference>
<evidence type="ECO:0000256" key="2">
    <source>
        <dbReference type="ARBA" id="ARBA00012479"/>
    </source>
</evidence>
<dbReference type="GO" id="GO:0052689">
    <property type="term" value="F:carboxylic ester hydrolase activity"/>
    <property type="evidence" value="ECO:0007669"/>
    <property type="project" value="UniProtKB-KW"/>
</dbReference>
<dbReference type="GO" id="GO:0046294">
    <property type="term" value="P:formaldehyde catabolic process"/>
    <property type="evidence" value="ECO:0007669"/>
    <property type="project" value="InterPro"/>
</dbReference>
<dbReference type="Proteomes" id="UP000311382">
    <property type="component" value="Unassembled WGS sequence"/>
</dbReference>
<dbReference type="InterPro" id="IPR029058">
    <property type="entry name" value="AB_hydrolase_fold"/>
</dbReference>
<feature type="active site" description="Charge relay system" evidence="6">
    <location>
        <position position="244"/>
    </location>
</feature>
<dbReference type="EMBL" id="SOZI01000022">
    <property type="protein sequence ID" value="TNY22645.1"/>
    <property type="molecule type" value="Genomic_DNA"/>
</dbReference>
<comment type="catalytic activity">
    <reaction evidence="7">
        <text>S-formylglutathione + H2O = formate + glutathione + H(+)</text>
        <dbReference type="Rhea" id="RHEA:14961"/>
        <dbReference type="ChEBI" id="CHEBI:15377"/>
        <dbReference type="ChEBI" id="CHEBI:15378"/>
        <dbReference type="ChEBI" id="CHEBI:15740"/>
        <dbReference type="ChEBI" id="CHEBI:57688"/>
        <dbReference type="ChEBI" id="CHEBI:57925"/>
        <dbReference type="EC" id="3.1.2.12"/>
    </reaction>
</comment>
<keyword evidence="9" id="KW-1185">Reference proteome</keyword>
<dbReference type="NCBIfam" id="TIGR02821">
    <property type="entry name" value="fghA_ester_D"/>
    <property type="match status" value="1"/>
</dbReference>
<reference evidence="8 9" key="1">
    <citation type="submission" date="2019-03" db="EMBL/GenBank/DDBJ databases">
        <title>Rhodosporidium diobovatum UCD-FST 08-225 genome sequencing, assembly, and annotation.</title>
        <authorList>
            <person name="Fakankun I.U."/>
            <person name="Fristensky B."/>
            <person name="Levin D.B."/>
        </authorList>
    </citation>
    <scope>NUCLEOTIDE SEQUENCE [LARGE SCALE GENOMIC DNA]</scope>
    <source>
        <strain evidence="8 9">UCD-FST 08-225</strain>
    </source>
</reference>
<evidence type="ECO:0000256" key="3">
    <source>
        <dbReference type="ARBA" id="ARBA00016774"/>
    </source>
</evidence>
<protein>
    <recommendedName>
        <fullName evidence="3 7">S-formylglutathione hydrolase</fullName>
        <ecNumber evidence="2 7">3.1.2.12</ecNumber>
    </recommendedName>
</protein>
<comment type="function">
    <text evidence="7">Serine hydrolase involved in the detoxification of formaldehyde.</text>
</comment>
<dbReference type="Gene3D" id="3.40.50.1820">
    <property type="entry name" value="alpha/beta hydrolase"/>
    <property type="match status" value="1"/>
</dbReference>
<proteinExistence type="inferred from homology"/>
<dbReference type="GO" id="GO:0018738">
    <property type="term" value="F:S-formylglutathione hydrolase activity"/>
    <property type="evidence" value="ECO:0007669"/>
    <property type="project" value="UniProtKB-EC"/>
</dbReference>
<keyword evidence="7" id="KW-0963">Cytoplasm</keyword>
<keyword evidence="5 7" id="KW-0378">Hydrolase</keyword>
<evidence type="ECO:0000313" key="8">
    <source>
        <dbReference type="EMBL" id="TNY22645.1"/>
    </source>
</evidence>